<dbReference type="Gene3D" id="1.10.260.40">
    <property type="entry name" value="lambda repressor-like DNA-binding domains"/>
    <property type="match status" value="1"/>
</dbReference>
<accession>A0A543N7J3</accession>
<dbReference type="Pfam" id="PF13560">
    <property type="entry name" value="HTH_31"/>
    <property type="match status" value="1"/>
</dbReference>
<dbReference type="Proteomes" id="UP000317422">
    <property type="component" value="Unassembled WGS sequence"/>
</dbReference>
<dbReference type="PROSITE" id="PS50943">
    <property type="entry name" value="HTH_CROC1"/>
    <property type="match status" value="1"/>
</dbReference>
<protein>
    <submittedName>
        <fullName evidence="2">Helix-turn-helix protein</fullName>
    </submittedName>
</protein>
<dbReference type="InterPro" id="IPR010982">
    <property type="entry name" value="Lambda_DNA-bd_dom_sf"/>
</dbReference>
<comment type="caution">
    <text evidence="2">The sequence shown here is derived from an EMBL/GenBank/DDBJ whole genome shotgun (WGS) entry which is preliminary data.</text>
</comment>
<sequence>MSRTDREALERWGRALREQRNARDMTQNALGRAIGVQGTAISNMERGERGPQKRTLKSLDSTLQTGGQLTQLWRELSESSHLAYLGRLSELEQDATSILEFQQSLIPSLLQTRAYAEMVMREVSPWESQERTEGSVRARVERATRFLDAASPIMVIVLDERIIRHPIDTSDIMREQLAHIHQLGVNERITLQMVTARKHTGLVGSFKVLAPATGPELVYAESAAQGQFVDDKTEVSRFKLRFGRLQAVALPPDQSLALVQEKIEGFDDE</sequence>
<dbReference type="CDD" id="cd00093">
    <property type="entry name" value="HTH_XRE"/>
    <property type="match status" value="1"/>
</dbReference>
<proteinExistence type="predicted"/>
<dbReference type="EMBL" id="VFQC01000003">
    <property type="protein sequence ID" value="TQN27805.1"/>
    <property type="molecule type" value="Genomic_DNA"/>
</dbReference>
<evidence type="ECO:0000313" key="3">
    <source>
        <dbReference type="Proteomes" id="UP000317422"/>
    </source>
</evidence>
<feature type="domain" description="HTH cro/C1-type" evidence="1">
    <location>
        <begin position="16"/>
        <end position="69"/>
    </location>
</feature>
<dbReference type="SUPFAM" id="SSF47413">
    <property type="entry name" value="lambda repressor-like DNA-binding domains"/>
    <property type="match status" value="1"/>
</dbReference>
<dbReference type="InterPro" id="IPR043917">
    <property type="entry name" value="DUF5753"/>
</dbReference>
<organism evidence="2 3">
    <name type="scientific">Haloactinospora alba</name>
    <dbReference type="NCBI Taxonomy" id="405555"/>
    <lineage>
        <taxon>Bacteria</taxon>
        <taxon>Bacillati</taxon>
        <taxon>Actinomycetota</taxon>
        <taxon>Actinomycetes</taxon>
        <taxon>Streptosporangiales</taxon>
        <taxon>Nocardiopsidaceae</taxon>
        <taxon>Haloactinospora</taxon>
    </lineage>
</organism>
<evidence type="ECO:0000259" key="1">
    <source>
        <dbReference type="PROSITE" id="PS50943"/>
    </source>
</evidence>
<dbReference type="GO" id="GO:0003677">
    <property type="term" value="F:DNA binding"/>
    <property type="evidence" value="ECO:0007669"/>
    <property type="project" value="InterPro"/>
</dbReference>
<gene>
    <name evidence="2" type="ORF">FHX37_4535</name>
</gene>
<reference evidence="2 3" key="1">
    <citation type="submission" date="2019-06" db="EMBL/GenBank/DDBJ databases">
        <title>Sequencing the genomes of 1000 actinobacteria strains.</title>
        <authorList>
            <person name="Klenk H.-P."/>
        </authorList>
    </citation>
    <scope>NUCLEOTIDE SEQUENCE [LARGE SCALE GENOMIC DNA]</scope>
    <source>
        <strain evidence="2 3">DSM 45015</strain>
    </source>
</reference>
<dbReference type="InterPro" id="IPR001387">
    <property type="entry name" value="Cro/C1-type_HTH"/>
</dbReference>
<dbReference type="AlphaFoldDB" id="A0A543N7J3"/>
<evidence type="ECO:0000313" key="2">
    <source>
        <dbReference type="EMBL" id="TQN27805.1"/>
    </source>
</evidence>
<dbReference type="RefSeq" id="WP_246062496.1">
    <property type="nucleotide sequence ID" value="NZ_VFQC01000003.1"/>
</dbReference>
<keyword evidence="3" id="KW-1185">Reference proteome</keyword>
<dbReference type="SMART" id="SM00530">
    <property type="entry name" value="HTH_XRE"/>
    <property type="match status" value="1"/>
</dbReference>
<dbReference type="Pfam" id="PF19054">
    <property type="entry name" value="DUF5753"/>
    <property type="match status" value="1"/>
</dbReference>
<name>A0A543N7J3_9ACTN</name>